<feature type="transmembrane region" description="Helical" evidence="2">
    <location>
        <begin position="139"/>
        <end position="160"/>
    </location>
</feature>
<dbReference type="PANTHER" id="PTHR37814">
    <property type="entry name" value="CONSERVED MEMBRANE PROTEIN"/>
    <property type="match status" value="1"/>
</dbReference>
<dbReference type="STRING" id="1072256.CUTER_00745"/>
<feature type="transmembrane region" description="Helical" evidence="2">
    <location>
        <begin position="219"/>
        <end position="243"/>
    </location>
</feature>
<protein>
    <submittedName>
        <fullName evidence="3">Putative membrane protein</fullName>
    </submittedName>
</protein>
<reference evidence="3 4" key="1">
    <citation type="journal article" date="2015" name="Genome Announc.">
        <title>Virulence Factor Genes Detected in the Complete Genome Sequence of Corynebacterium uterequi DSM 45634, Isolated from the Uterus of a Maiden Mare.</title>
        <authorList>
            <person name="Ruckert C."/>
            <person name="Kriete M."/>
            <person name="Jaenicke S."/>
            <person name="Winkler A."/>
            <person name="Tauch A."/>
        </authorList>
    </citation>
    <scope>NUCLEOTIDE SEQUENCE [LARGE SCALE GENOMIC DNA]</scope>
    <source>
        <strain evidence="3 4">DSM 45634</strain>
    </source>
</reference>
<name>A0A0G3H9Z7_9CORY</name>
<dbReference type="PANTHER" id="PTHR37814:SF1">
    <property type="entry name" value="MEMBRANE PROTEIN"/>
    <property type="match status" value="1"/>
</dbReference>
<feature type="transmembrane region" description="Helical" evidence="2">
    <location>
        <begin position="34"/>
        <end position="59"/>
    </location>
</feature>
<feature type="compositionally biased region" description="Acidic residues" evidence="1">
    <location>
        <begin position="410"/>
        <end position="425"/>
    </location>
</feature>
<evidence type="ECO:0000256" key="2">
    <source>
        <dbReference type="SAM" id="Phobius"/>
    </source>
</evidence>
<sequence>MFKRALSIALAFTGIIVGAGFASGQEALQFFVAFGLWGVAGAAVASILMIVTGVALLQLGSYFQAQEHMSVLGRISNKVVAWILDISTIVTLFAIGFVMFAGGGSNLNQQFGLPVWVGALIMLVLVLITGMLDVDKVTAVIGAITPFVIIFILFVTIWTISTSEWDFAGLHAYAVDNVATTLPNWWISALNYIGLCVMTAVSMAIVIGGNMMDTKAAGYGGVLGGLFFLVMLFLLVLALFAQVETVTGAAMPVLALINNIHPSLGIAMTFVVFGMIFNTAVGMFYALGKRLTRKRRSLYRPVYIVACLIGFVLSFVGFESLVAYVYPALGYMGILMIVVLSAAWLRGRTKLTAEGRRRARALALTERKLDPRMRFSKRNERELAKLTKDSNIEDAAFTESIEEEIYDKLEADDDLPDYDREEESDTVTYVTHTEPVAQGDTNYVEVDDDASDAAERNEKR</sequence>
<feature type="transmembrane region" description="Helical" evidence="2">
    <location>
        <begin position="79"/>
        <end position="101"/>
    </location>
</feature>
<accession>A0A0G3H9Z7</accession>
<feature type="transmembrane region" description="Helical" evidence="2">
    <location>
        <begin position="113"/>
        <end position="132"/>
    </location>
</feature>
<evidence type="ECO:0000256" key="1">
    <source>
        <dbReference type="SAM" id="MobiDB-lite"/>
    </source>
</evidence>
<evidence type="ECO:0000313" key="3">
    <source>
        <dbReference type="EMBL" id="AKK10171.1"/>
    </source>
</evidence>
<gene>
    <name evidence="3" type="ORF">CUTER_00745</name>
</gene>
<dbReference type="EMBL" id="CP011546">
    <property type="protein sequence ID" value="AKK10171.1"/>
    <property type="molecule type" value="Genomic_DNA"/>
</dbReference>
<dbReference type="RefSeq" id="WP_047258813.1">
    <property type="nucleotide sequence ID" value="NZ_CP011546.1"/>
</dbReference>
<feature type="region of interest" description="Disordered" evidence="1">
    <location>
        <begin position="410"/>
        <end position="460"/>
    </location>
</feature>
<reference evidence="4" key="2">
    <citation type="submission" date="2015-05" db="EMBL/GenBank/DDBJ databases">
        <title>Complete genome sequence of Corynebacterium uterequi DSM 45634, isolated from the uterus of a maiden mare.</title>
        <authorList>
            <person name="Ruckert C."/>
            <person name="Albersmeier A."/>
            <person name="Winkler A."/>
            <person name="Tauch A."/>
        </authorList>
    </citation>
    <scope>NUCLEOTIDE SEQUENCE [LARGE SCALE GENOMIC DNA]</scope>
    <source>
        <strain evidence="4">DSM 45634</strain>
    </source>
</reference>
<feature type="transmembrane region" description="Helical" evidence="2">
    <location>
        <begin position="298"/>
        <end position="318"/>
    </location>
</feature>
<organism evidence="3 4">
    <name type="scientific">Corynebacterium uterequi</name>
    <dbReference type="NCBI Taxonomy" id="1072256"/>
    <lineage>
        <taxon>Bacteria</taxon>
        <taxon>Bacillati</taxon>
        <taxon>Actinomycetota</taxon>
        <taxon>Actinomycetes</taxon>
        <taxon>Mycobacteriales</taxon>
        <taxon>Corynebacteriaceae</taxon>
        <taxon>Corynebacterium</taxon>
    </lineage>
</organism>
<dbReference type="KEGG" id="cut:CUTER_00745"/>
<keyword evidence="2" id="KW-1133">Transmembrane helix</keyword>
<keyword evidence="4" id="KW-1185">Reference proteome</keyword>
<proteinExistence type="predicted"/>
<dbReference type="AlphaFoldDB" id="A0A0G3H9Z7"/>
<feature type="transmembrane region" description="Helical" evidence="2">
    <location>
        <begin position="185"/>
        <end position="207"/>
    </location>
</feature>
<keyword evidence="2" id="KW-0812">Transmembrane</keyword>
<dbReference type="PATRIC" id="fig|1072256.5.peg.139"/>
<evidence type="ECO:0000313" key="4">
    <source>
        <dbReference type="Proteomes" id="UP000035548"/>
    </source>
</evidence>
<feature type="transmembrane region" description="Helical" evidence="2">
    <location>
        <begin position="263"/>
        <end position="286"/>
    </location>
</feature>
<dbReference type="InterPro" id="IPR038728">
    <property type="entry name" value="YkvI-like"/>
</dbReference>
<feature type="transmembrane region" description="Helical" evidence="2">
    <location>
        <begin position="324"/>
        <end position="345"/>
    </location>
</feature>
<dbReference type="Proteomes" id="UP000035548">
    <property type="component" value="Chromosome"/>
</dbReference>
<keyword evidence="2" id="KW-0472">Membrane</keyword>